<evidence type="ECO:0000313" key="4">
    <source>
        <dbReference type="Proteomes" id="UP001318860"/>
    </source>
</evidence>
<reference evidence="3 4" key="1">
    <citation type="journal article" date="2021" name="Comput. Struct. Biotechnol. J.">
        <title>De novo genome assembly of the potent medicinal plant Rehmannia glutinosa using nanopore technology.</title>
        <authorList>
            <person name="Ma L."/>
            <person name="Dong C."/>
            <person name="Song C."/>
            <person name="Wang X."/>
            <person name="Zheng X."/>
            <person name="Niu Y."/>
            <person name="Chen S."/>
            <person name="Feng W."/>
        </authorList>
    </citation>
    <scope>NUCLEOTIDE SEQUENCE [LARGE SCALE GENOMIC DNA]</scope>
    <source>
        <strain evidence="3">DH-2019</strain>
    </source>
</reference>
<evidence type="ECO:0008006" key="5">
    <source>
        <dbReference type="Google" id="ProtNLM"/>
    </source>
</evidence>
<dbReference type="PANTHER" id="PTHR47926">
    <property type="entry name" value="PENTATRICOPEPTIDE REPEAT-CONTAINING PROTEIN"/>
    <property type="match status" value="1"/>
</dbReference>
<keyword evidence="1" id="KW-0677">Repeat</keyword>
<feature type="repeat" description="PPR" evidence="2">
    <location>
        <begin position="371"/>
        <end position="401"/>
    </location>
</feature>
<evidence type="ECO:0000256" key="2">
    <source>
        <dbReference type="PROSITE-ProRule" id="PRU00708"/>
    </source>
</evidence>
<dbReference type="InterPro" id="IPR046960">
    <property type="entry name" value="PPR_At4g14850-like_plant"/>
</dbReference>
<organism evidence="3 4">
    <name type="scientific">Rehmannia glutinosa</name>
    <name type="common">Chinese foxglove</name>
    <dbReference type="NCBI Taxonomy" id="99300"/>
    <lineage>
        <taxon>Eukaryota</taxon>
        <taxon>Viridiplantae</taxon>
        <taxon>Streptophyta</taxon>
        <taxon>Embryophyta</taxon>
        <taxon>Tracheophyta</taxon>
        <taxon>Spermatophyta</taxon>
        <taxon>Magnoliopsida</taxon>
        <taxon>eudicotyledons</taxon>
        <taxon>Gunneridae</taxon>
        <taxon>Pentapetalae</taxon>
        <taxon>asterids</taxon>
        <taxon>lamiids</taxon>
        <taxon>Lamiales</taxon>
        <taxon>Orobanchaceae</taxon>
        <taxon>Rehmannieae</taxon>
        <taxon>Rehmannia</taxon>
    </lineage>
</organism>
<keyword evidence="4" id="KW-1185">Reference proteome</keyword>
<dbReference type="PROSITE" id="PS51375">
    <property type="entry name" value="PPR"/>
    <property type="match status" value="5"/>
</dbReference>
<comment type="caution">
    <text evidence="3">The sequence shown here is derived from an EMBL/GenBank/DDBJ whole genome shotgun (WGS) entry which is preliminary data.</text>
</comment>
<dbReference type="InterPro" id="IPR011990">
    <property type="entry name" value="TPR-like_helical_dom_sf"/>
</dbReference>
<dbReference type="InterPro" id="IPR002885">
    <property type="entry name" value="PPR_rpt"/>
</dbReference>
<evidence type="ECO:0000313" key="3">
    <source>
        <dbReference type="EMBL" id="KAK6132053.1"/>
    </source>
</evidence>
<feature type="repeat" description="PPR" evidence="2">
    <location>
        <begin position="269"/>
        <end position="303"/>
    </location>
</feature>
<name>A0ABR0VA26_REHGL</name>
<accession>A0ABR0VA26</accession>
<dbReference type="Pfam" id="PF13041">
    <property type="entry name" value="PPR_2"/>
    <property type="match status" value="2"/>
</dbReference>
<dbReference type="EMBL" id="JABTTQ020001287">
    <property type="protein sequence ID" value="KAK6132053.1"/>
    <property type="molecule type" value="Genomic_DNA"/>
</dbReference>
<sequence>MKVLPLAFKNRHTGKNKFAEQLQYLIAKVGLNLAPDLARALEQKLISLIRSCKTPKQLRQIQSQILSNGVDYQNYLISSHFLARCSELKQINYARQVFDQLPDRRYTSLWNVMSKGYLQNDVYNEVMLLFGDMMRENVKPNCYTFPVVLKSCCRLMALREGEEVHCLAVKNGFKSNTYVGTNLIELYSGGGHVGLAYRVFTEMVLRNVVSWTAMINGYVANGELVSARRLFDLAPERDVVLWNRMVTAYMESGDMVEAKRLFDVMPGKDLMSFNTLLNGYANNGDVEGCEKLFDAMEERNIFSWNGLIGGYARNERFIDVLGAFKRMLKETNVQPNDATLVNVLAACSKLGALEFGKWVHVYAESNGYKGNVYVCNGLIDMYAKCGLVECAIDVFKSMDKKDLISWNTIINALAVHGHGDDALSIFGEMKDFGEKPDGVTFIGILCACSHMGLVKDGLDHFHSMISEYSIEPQIEHYGCVVDLLARNGLLEQAMEFVHKMPIKADSVIWTALLAASRVHKKIEFAEVSLRKLIEIDPKNPANYVMLSNIYGEARKWDELARLKVAVRDTGCKKIPGFSSIQTDDGIVEFYSFDERHSKTEEIYFALRGLTKMLRLSGCRTNEMELVQEM</sequence>
<dbReference type="NCBIfam" id="TIGR00756">
    <property type="entry name" value="PPR"/>
    <property type="match status" value="5"/>
</dbReference>
<dbReference type="Gene3D" id="1.25.40.10">
    <property type="entry name" value="Tetratricopeptide repeat domain"/>
    <property type="match status" value="4"/>
</dbReference>
<dbReference type="Pfam" id="PF01535">
    <property type="entry name" value="PPR"/>
    <property type="match status" value="5"/>
</dbReference>
<feature type="repeat" description="PPR" evidence="2">
    <location>
        <begin position="402"/>
        <end position="436"/>
    </location>
</feature>
<dbReference type="SUPFAM" id="SSF48452">
    <property type="entry name" value="TPR-like"/>
    <property type="match status" value="1"/>
</dbReference>
<feature type="repeat" description="PPR" evidence="2">
    <location>
        <begin position="207"/>
        <end position="241"/>
    </location>
</feature>
<feature type="repeat" description="PPR" evidence="2">
    <location>
        <begin position="106"/>
        <end position="140"/>
    </location>
</feature>
<dbReference type="PANTHER" id="PTHR47926:SF371">
    <property type="entry name" value="TETRATRICOPEPTIDE REPEAT-LIKE SUPERFAMILY PROTEIN"/>
    <property type="match status" value="1"/>
</dbReference>
<gene>
    <name evidence="3" type="ORF">DH2020_034200</name>
</gene>
<dbReference type="Proteomes" id="UP001318860">
    <property type="component" value="Unassembled WGS sequence"/>
</dbReference>
<dbReference type="Pfam" id="PF20431">
    <property type="entry name" value="E_motif"/>
    <property type="match status" value="1"/>
</dbReference>
<proteinExistence type="predicted"/>
<protein>
    <recommendedName>
        <fullName evidence="5">Pentatricopeptide repeat-containing protein</fullName>
    </recommendedName>
</protein>
<dbReference type="InterPro" id="IPR046848">
    <property type="entry name" value="E_motif"/>
</dbReference>
<evidence type="ECO:0000256" key="1">
    <source>
        <dbReference type="ARBA" id="ARBA00022737"/>
    </source>
</evidence>